<dbReference type="GO" id="GO:0016887">
    <property type="term" value="F:ATP hydrolysis activity"/>
    <property type="evidence" value="ECO:0007669"/>
    <property type="project" value="TreeGrafter"/>
</dbReference>
<dbReference type="PANTHER" id="PTHR31285">
    <property type="entry name" value="NICOTINAMIDE MONONUCLEOTIDE ADENYLYLTRANSFERASE"/>
    <property type="match status" value="1"/>
</dbReference>
<accession>A0A9P5PN74</accession>
<evidence type="ECO:0000313" key="3">
    <source>
        <dbReference type="Proteomes" id="UP000772434"/>
    </source>
</evidence>
<evidence type="ECO:0000256" key="1">
    <source>
        <dbReference type="SAM" id="MobiDB-lite"/>
    </source>
</evidence>
<feature type="region of interest" description="Disordered" evidence="1">
    <location>
        <begin position="220"/>
        <end position="251"/>
    </location>
</feature>
<dbReference type="Proteomes" id="UP000772434">
    <property type="component" value="Unassembled WGS sequence"/>
</dbReference>
<dbReference type="GO" id="GO:0000309">
    <property type="term" value="F:nicotinamide-nucleotide adenylyltransferase activity"/>
    <property type="evidence" value="ECO:0007669"/>
    <property type="project" value="TreeGrafter"/>
</dbReference>
<proteinExistence type="predicted"/>
<sequence length="337" mass="36611">MASSLSSSIRSALQRLQTGSVSPPVEVLWASHPSWPLSNGIPSSVLRTIRISVLDSSFNPPTLAHSALADTPALGSSEDRSEAGAEGSEYDAKLLLLSVRNADKQLKSGDATYVQRVEMMIELAKDLQESHCSTSAGNVCSVRCPSVAVAIIDEPTFVGKSRLLQAFLREKLQNQPSPPETQLTFLLGYDTLERLFAPKYYGSSEEKMYRALRGDNHGDNSRVICARRSPSSYPHSAMPPPNTPSASSSDPISLSRTISSFLASSALPPSCVTMVDIGEDVWNVSSSEVREGVRKESEVADDPTGAGSEVKSGIEHRWRGMVTERVRKYIIEHGLYR</sequence>
<gene>
    <name evidence="2" type="ORF">BDP27DRAFT_1332500</name>
</gene>
<dbReference type="Gene3D" id="3.40.50.620">
    <property type="entry name" value="HUPs"/>
    <property type="match status" value="1"/>
</dbReference>
<comment type="caution">
    <text evidence="2">The sequence shown here is derived from an EMBL/GenBank/DDBJ whole genome shotgun (WGS) entry which is preliminary data.</text>
</comment>
<organism evidence="2 3">
    <name type="scientific">Rhodocollybia butyracea</name>
    <dbReference type="NCBI Taxonomy" id="206335"/>
    <lineage>
        <taxon>Eukaryota</taxon>
        <taxon>Fungi</taxon>
        <taxon>Dikarya</taxon>
        <taxon>Basidiomycota</taxon>
        <taxon>Agaricomycotina</taxon>
        <taxon>Agaricomycetes</taxon>
        <taxon>Agaricomycetidae</taxon>
        <taxon>Agaricales</taxon>
        <taxon>Marasmiineae</taxon>
        <taxon>Omphalotaceae</taxon>
        <taxon>Rhodocollybia</taxon>
    </lineage>
</organism>
<dbReference type="SUPFAM" id="SSF52374">
    <property type="entry name" value="Nucleotidylyl transferase"/>
    <property type="match status" value="1"/>
</dbReference>
<dbReference type="PANTHER" id="PTHR31285:SF0">
    <property type="entry name" value="NICOTINAMIDE MONONUCLEOTIDE ADENYLYLTRANSFERASE"/>
    <property type="match status" value="1"/>
</dbReference>
<dbReference type="OrthoDB" id="5591297at2759"/>
<evidence type="ECO:0008006" key="4">
    <source>
        <dbReference type="Google" id="ProtNLM"/>
    </source>
</evidence>
<dbReference type="EMBL" id="JADNRY010000109">
    <property type="protein sequence ID" value="KAF9065095.1"/>
    <property type="molecule type" value="Genomic_DNA"/>
</dbReference>
<protein>
    <recommendedName>
        <fullName evidence="4">Nucleotidylyl transferase</fullName>
    </recommendedName>
</protein>
<evidence type="ECO:0000313" key="2">
    <source>
        <dbReference type="EMBL" id="KAF9065095.1"/>
    </source>
</evidence>
<reference evidence="2" key="1">
    <citation type="submission" date="2020-11" db="EMBL/GenBank/DDBJ databases">
        <authorList>
            <consortium name="DOE Joint Genome Institute"/>
            <person name="Ahrendt S."/>
            <person name="Riley R."/>
            <person name="Andreopoulos W."/>
            <person name="Labutti K."/>
            <person name="Pangilinan J."/>
            <person name="Ruiz-Duenas F.J."/>
            <person name="Barrasa J.M."/>
            <person name="Sanchez-Garcia M."/>
            <person name="Camarero S."/>
            <person name="Miyauchi S."/>
            <person name="Serrano A."/>
            <person name="Linde D."/>
            <person name="Babiker R."/>
            <person name="Drula E."/>
            <person name="Ayuso-Fernandez I."/>
            <person name="Pacheco R."/>
            <person name="Padilla G."/>
            <person name="Ferreira P."/>
            <person name="Barriuso J."/>
            <person name="Kellner H."/>
            <person name="Castanera R."/>
            <person name="Alfaro M."/>
            <person name="Ramirez L."/>
            <person name="Pisabarro A.G."/>
            <person name="Kuo A."/>
            <person name="Tritt A."/>
            <person name="Lipzen A."/>
            <person name="He G."/>
            <person name="Yan M."/>
            <person name="Ng V."/>
            <person name="Cullen D."/>
            <person name="Martin F."/>
            <person name="Rosso M.-N."/>
            <person name="Henrissat B."/>
            <person name="Hibbett D."/>
            <person name="Martinez A.T."/>
            <person name="Grigoriev I.V."/>
        </authorList>
    </citation>
    <scope>NUCLEOTIDE SEQUENCE</scope>
    <source>
        <strain evidence="2">AH 40177</strain>
    </source>
</reference>
<dbReference type="GO" id="GO:0005634">
    <property type="term" value="C:nucleus"/>
    <property type="evidence" value="ECO:0007669"/>
    <property type="project" value="TreeGrafter"/>
</dbReference>
<keyword evidence="3" id="KW-1185">Reference proteome</keyword>
<name>A0A9P5PN74_9AGAR</name>
<dbReference type="GO" id="GO:0005737">
    <property type="term" value="C:cytoplasm"/>
    <property type="evidence" value="ECO:0007669"/>
    <property type="project" value="TreeGrafter"/>
</dbReference>
<dbReference type="InterPro" id="IPR014729">
    <property type="entry name" value="Rossmann-like_a/b/a_fold"/>
</dbReference>
<dbReference type="AlphaFoldDB" id="A0A9P5PN74"/>